<dbReference type="FunFam" id="2.10.70.10:FF:000014">
    <property type="entry name" value="Membrane cofactor protein"/>
    <property type="match status" value="8"/>
</dbReference>
<feature type="domain" description="Sushi" evidence="6">
    <location>
        <begin position="786"/>
        <end position="843"/>
    </location>
</feature>
<evidence type="ECO:0000256" key="4">
    <source>
        <dbReference type="ARBA" id="ARBA00023157"/>
    </source>
</evidence>
<feature type="disulfide bond" evidence="5">
    <location>
        <begin position="580"/>
        <end position="607"/>
    </location>
</feature>
<dbReference type="InterPro" id="IPR051277">
    <property type="entry name" value="SEZ6_CSMD_C4BPB_Regulators"/>
</dbReference>
<evidence type="ECO:0000313" key="7">
    <source>
        <dbReference type="Ensembl" id="ENSCSAVP00000001565.1"/>
    </source>
</evidence>
<feature type="domain" description="Sushi" evidence="6">
    <location>
        <begin position="610"/>
        <end position="662"/>
    </location>
</feature>
<feature type="domain" description="Sushi" evidence="6">
    <location>
        <begin position="64"/>
        <end position="123"/>
    </location>
</feature>
<dbReference type="PROSITE" id="PS50923">
    <property type="entry name" value="SUSHI"/>
    <property type="match status" value="16"/>
</dbReference>
<keyword evidence="8" id="KW-1185">Reference proteome</keyword>
<feature type="domain" description="Sushi" evidence="6">
    <location>
        <begin position="128"/>
        <end position="186"/>
    </location>
</feature>
<evidence type="ECO:0000256" key="3">
    <source>
        <dbReference type="ARBA" id="ARBA00022737"/>
    </source>
</evidence>
<feature type="domain" description="Sushi" evidence="6">
    <location>
        <begin position="427"/>
        <end position="486"/>
    </location>
</feature>
<feature type="disulfide bond" evidence="5">
    <location>
        <begin position="521"/>
        <end position="548"/>
    </location>
</feature>
<feature type="domain" description="Sushi" evidence="6">
    <location>
        <begin position="664"/>
        <end position="725"/>
    </location>
</feature>
<organism evidence="7 8">
    <name type="scientific">Ciona savignyi</name>
    <name type="common">Pacific transparent sea squirt</name>
    <dbReference type="NCBI Taxonomy" id="51511"/>
    <lineage>
        <taxon>Eukaryota</taxon>
        <taxon>Metazoa</taxon>
        <taxon>Chordata</taxon>
        <taxon>Tunicata</taxon>
        <taxon>Ascidiacea</taxon>
        <taxon>Phlebobranchia</taxon>
        <taxon>Cionidae</taxon>
        <taxon>Ciona</taxon>
    </lineage>
</organism>
<feature type="disulfide bond" evidence="5">
    <location>
        <begin position="94"/>
        <end position="121"/>
    </location>
</feature>
<feature type="disulfide bond" evidence="5">
    <location>
        <begin position="277"/>
        <end position="304"/>
    </location>
</feature>
<dbReference type="STRING" id="51511.ENSCSAVP00000001565"/>
<sequence>CSAPPTVPNGQFTPSSSTFSNGATVTYACNTGFRIFGSSSLTCIGGTWSGPGPSCTVTLFFFLASCPPPPSVPNGQFTPSSRRFVLGATVTYACTAGFQISGSSILTCTSSGTWSGPGPSCTGKDVLTGCPSPPSVPNAQFTPSSTTFAIGATVTYACTAGFQISGSSILTCIGGTWSGPGPSCIGCQAPPALTNGEVFPNNPPFRHGMVVLYTCKPGYTFNGTKTRNCLTTGQWTMPSSPPVCNAAACPAPPTVPNGQFTPSSTTFANGATVTYACTAGFQISGSSSLTCTSSGTWSGPGPSCIVFVHVLAACPPPPSVPNAQFTPSSPPFVIGALVTYACSTGFQISGSSILTCTSSGTWSGPGPSCTASCPPPPSVPNAQFIPSSPPFVIGTLVTYACSTGFQISGSPSLTCTSSGTWSGPGPTSCPPPPSVPNGQFTPFSPPFVIGALVTYACSTGFQISGSSVLTCTSSGTWSGPGPSCTGRDVLTGCPPPPSVPNGQFIPSSPPFVIGALVTYACSTGFQISGSSILTCTSSGTWSGPGPSCTASCPPPPSVPNGQFIPSSPPFVIGALVTYACSTGFQISGSSVLTCTSSGTWSGPGPSCTAGCPSPPSVSNGQFTPSSTTFSIGATVTYACSAGFQISGSSILTCTSSGTWSGPGPSCIAPPALTNGEVFPNNPPFRHGMVVLYTCKPGYTLNGTKTRNCLTTGQWTMSSYPPVCNAAGCPPPPSVPNGQFTPSSTTFSIGATVTYACSAGFQISGSSSLTCTSSGTWSGPGPSCTAACPPPPSVPNGLVTPSSGTFFNGDSVTYACYTIYLLSGSPILTCIGGTWSGPGPSCTGRQSDTVFFLASCPPPPSVPNGQFTPSSRRFVLGAMVTYACTAGFQISGSSILTCTSSGTWSGPEPSCTDVCSAPPTVPNAQFTPFSTTFANGATVTYACNTGFQISGSSSLTCIGSGTWSGPGPSCTGRDV</sequence>
<keyword evidence="3" id="KW-0677">Repeat</keyword>
<feature type="disulfide bond" evidence="5">
    <location>
        <begin position="942"/>
        <end position="969"/>
    </location>
</feature>
<feature type="domain" description="Sushi" evidence="6">
    <location>
        <begin position="853"/>
        <end position="912"/>
    </location>
</feature>
<feature type="domain" description="Sushi" evidence="6">
    <location>
        <begin position="726"/>
        <end position="785"/>
    </location>
</feature>
<dbReference type="OMA" id="EHATPEC"/>
<keyword evidence="4 5" id="KW-1015">Disulfide bond</keyword>
<feature type="domain" description="Sushi" evidence="6">
    <location>
        <begin position="1"/>
        <end position="57"/>
    </location>
</feature>
<feature type="disulfide bond" evidence="5">
    <location>
        <begin position="756"/>
        <end position="783"/>
    </location>
</feature>
<name>H2Y8B7_CIOSA</name>
<dbReference type="InterPro" id="IPR035976">
    <property type="entry name" value="Sushi/SCR/CCP_sf"/>
</dbReference>
<feature type="domain" description="Sushi" evidence="6">
    <location>
        <begin position="491"/>
        <end position="548"/>
    </location>
</feature>
<dbReference type="InterPro" id="IPR000436">
    <property type="entry name" value="Sushi_SCR_CCP_dom"/>
</dbReference>
<dbReference type="SUPFAM" id="SSF57535">
    <property type="entry name" value="Complement control module/SCR domain"/>
    <property type="match status" value="16"/>
</dbReference>
<dbReference type="Proteomes" id="UP000007875">
    <property type="component" value="Unassembled WGS sequence"/>
</dbReference>
<accession>H2Y8B7</accession>
<evidence type="ECO:0000256" key="1">
    <source>
        <dbReference type="ARBA" id="ARBA00022659"/>
    </source>
</evidence>
<evidence type="ECO:0000256" key="5">
    <source>
        <dbReference type="PROSITE-ProRule" id="PRU00302"/>
    </source>
</evidence>
<feature type="domain" description="Sushi" evidence="6">
    <location>
        <begin position="247"/>
        <end position="306"/>
    </location>
</feature>
<feature type="domain" description="Sushi" evidence="6">
    <location>
        <begin position="372"/>
        <end position="426"/>
    </location>
</feature>
<proteinExistence type="predicted"/>
<dbReference type="HOGENOM" id="CLU_013179_0_0_1"/>
<dbReference type="AlphaFoldDB" id="H2Y8B7"/>
<feature type="disulfide bond" evidence="5">
    <location>
        <begin position="342"/>
        <end position="369"/>
    </location>
</feature>
<keyword evidence="2" id="KW-0732">Signal</keyword>
<dbReference type="Ensembl" id="ENSCSAVT00000001585.1">
    <property type="protein sequence ID" value="ENSCSAVP00000001565.1"/>
    <property type="gene ID" value="ENSCSAVG00000000891.1"/>
</dbReference>
<reference evidence="8" key="1">
    <citation type="submission" date="2003-08" db="EMBL/GenBank/DDBJ databases">
        <authorList>
            <person name="Birren B."/>
            <person name="Nusbaum C."/>
            <person name="Abebe A."/>
            <person name="Abouelleil A."/>
            <person name="Adekoya E."/>
            <person name="Ait-zahra M."/>
            <person name="Allen N."/>
            <person name="Allen T."/>
            <person name="An P."/>
            <person name="Anderson M."/>
            <person name="Anderson S."/>
            <person name="Arachchi H."/>
            <person name="Armbruster J."/>
            <person name="Bachantsang P."/>
            <person name="Baldwin J."/>
            <person name="Barry A."/>
            <person name="Bayul T."/>
            <person name="Blitshsteyn B."/>
            <person name="Bloom T."/>
            <person name="Blye J."/>
            <person name="Boguslavskiy L."/>
            <person name="Borowsky M."/>
            <person name="Boukhgalter B."/>
            <person name="Brunache A."/>
            <person name="Butler J."/>
            <person name="Calixte N."/>
            <person name="Calvo S."/>
            <person name="Camarata J."/>
            <person name="Campo K."/>
            <person name="Chang J."/>
            <person name="Cheshatsang Y."/>
            <person name="Citroen M."/>
            <person name="Collymore A."/>
            <person name="Considine T."/>
            <person name="Cook A."/>
            <person name="Cooke P."/>
            <person name="Corum B."/>
            <person name="Cuomo C."/>
            <person name="David R."/>
            <person name="Dawoe T."/>
            <person name="Degray S."/>
            <person name="Dodge S."/>
            <person name="Dooley K."/>
            <person name="Dorje P."/>
            <person name="Dorjee K."/>
            <person name="Dorris L."/>
            <person name="Duffey N."/>
            <person name="Dupes A."/>
            <person name="Elkins T."/>
            <person name="Engels R."/>
            <person name="Erickson J."/>
            <person name="Farina A."/>
            <person name="Faro S."/>
            <person name="Ferreira P."/>
            <person name="Fischer H."/>
            <person name="Fitzgerald M."/>
            <person name="Foley K."/>
            <person name="Gage D."/>
            <person name="Galagan J."/>
            <person name="Gearin G."/>
            <person name="Gnerre S."/>
            <person name="Gnirke A."/>
            <person name="Goyette A."/>
            <person name="Graham J."/>
            <person name="Grandbois E."/>
            <person name="Gyaltsen K."/>
            <person name="Hafez N."/>
            <person name="Hagopian D."/>
            <person name="Hagos B."/>
            <person name="Hall J."/>
            <person name="Hatcher B."/>
            <person name="Heller A."/>
            <person name="Higgins H."/>
            <person name="Honan T."/>
            <person name="Horn A."/>
            <person name="Houde N."/>
            <person name="Hughes L."/>
            <person name="Hulme W."/>
            <person name="Husby E."/>
            <person name="Iliev I."/>
            <person name="Jaffe D."/>
            <person name="Jones C."/>
            <person name="Kamal M."/>
            <person name="Kamat A."/>
            <person name="Kamvysselis M."/>
            <person name="Karlsson E."/>
            <person name="Kells C."/>
            <person name="Kieu A."/>
            <person name="Kisner P."/>
            <person name="Kodira C."/>
            <person name="Kulbokas E."/>
            <person name="Labutti K."/>
            <person name="Lama D."/>
            <person name="Landers T."/>
            <person name="Leger J."/>
            <person name="Levine S."/>
            <person name="Lewis D."/>
            <person name="Lewis T."/>
            <person name="Lindblad-toh K."/>
            <person name="Liu X."/>
            <person name="Lokyitsang T."/>
            <person name="Lokyitsang Y."/>
            <person name="Lucien O."/>
            <person name="Lui A."/>
            <person name="Ma L.J."/>
            <person name="Mabbitt R."/>
            <person name="Macdonald J."/>
            <person name="Maclean C."/>
            <person name="Major J."/>
            <person name="Manning J."/>
            <person name="Marabella R."/>
            <person name="Maru K."/>
            <person name="Matthews C."/>
            <person name="Mauceli E."/>
            <person name="Mccarthy M."/>
            <person name="Mcdonough S."/>
            <person name="Mcghee T."/>
            <person name="Meldrim J."/>
            <person name="Meneus L."/>
            <person name="Mesirov J."/>
            <person name="Mihalev A."/>
            <person name="Mihova T."/>
            <person name="Mikkelsen T."/>
            <person name="Mlenga V."/>
            <person name="Moru K."/>
            <person name="Mozes J."/>
            <person name="Mulrain L."/>
            <person name="Munson G."/>
            <person name="Naylor J."/>
            <person name="Newes C."/>
            <person name="Nguyen C."/>
            <person name="Nguyen N."/>
            <person name="Nguyen T."/>
            <person name="Nicol R."/>
            <person name="Nielsen C."/>
            <person name="Nizzari M."/>
            <person name="Norbu C."/>
            <person name="Norbu N."/>
            <person name="O'donnell P."/>
            <person name="Okoawo O."/>
            <person name="O'leary S."/>
            <person name="Omotosho B."/>
            <person name="O'neill K."/>
            <person name="Osman S."/>
            <person name="Parker S."/>
            <person name="Perrin D."/>
            <person name="Phunkhang P."/>
            <person name="Piqani B."/>
            <person name="Purcell S."/>
            <person name="Rachupka T."/>
            <person name="Ramasamy U."/>
            <person name="Rameau R."/>
            <person name="Ray V."/>
            <person name="Raymond C."/>
            <person name="Retta R."/>
            <person name="Richardson S."/>
            <person name="Rise C."/>
            <person name="Rodriguez J."/>
            <person name="Rogers J."/>
            <person name="Rogov P."/>
            <person name="Rutman M."/>
            <person name="Schupbach R."/>
            <person name="Seaman C."/>
            <person name="Settipalli S."/>
            <person name="Sharpe T."/>
            <person name="Sheridan J."/>
            <person name="Sherpa N."/>
            <person name="Shi J."/>
            <person name="Smirnov S."/>
            <person name="Smith C."/>
            <person name="Sougnez C."/>
            <person name="Spencer B."/>
            <person name="Stalker J."/>
            <person name="Stange-thomann N."/>
            <person name="Stavropoulos S."/>
            <person name="Stetson K."/>
            <person name="Stone C."/>
            <person name="Stone S."/>
            <person name="Stubbs M."/>
            <person name="Talamas J."/>
            <person name="Tchuinga P."/>
            <person name="Tenzing P."/>
            <person name="Tesfaye S."/>
            <person name="Theodore J."/>
            <person name="Thoulutsang Y."/>
            <person name="Topham K."/>
            <person name="Towey S."/>
            <person name="Tsamla T."/>
            <person name="Tsomo N."/>
            <person name="Vallee D."/>
            <person name="Vassiliev H."/>
            <person name="Venkataraman V."/>
            <person name="Vinson J."/>
            <person name="Vo A."/>
            <person name="Wade C."/>
            <person name="Wang S."/>
            <person name="Wangchuk T."/>
            <person name="Wangdi T."/>
            <person name="Whittaker C."/>
            <person name="Wilkinson J."/>
            <person name="Wu Y."/>
            <person name="Wyman D."/>
            <person name="Yadav S."/>
            <person name="Yang S."/>
            <person name="Yang X."/>
            <person name="Yeager S."/>
            <person name="Yee E."/>
            <person name="Young G."/>
            <person name="Zainoun J."/>
            <person name="Zembeck L."/>
            <person name="Zimmer A."/>
            <person name="Zody M."/>
            <person name="Lander E."/>
        </authorList>
    </citation>
    <scope>NUCLEOTIDE SEQUENCE [LARGE SCALE GENOMIC DNA]</scope>
</reference>
<feature type="domain" description="Sushi" evidence="6">
    <location>
        <begin position="550"/>
        <end position="609"/>
    </location>
</feature>
<dbReference type="PANTHER" id="PTHR45656:SF4">
    <property type="entry name" value="PROTEIN CBR-CLEC-78"/>
    <property type="match status" value="1"/>
</dbReference>
<feature type="disulfide bond" evidence="5">
    <location>
        <begin position="883"/>
        <end position="910"/>
    </location>
</feature>
<dbReference type="InParanoid" id="H2Y8B7"/>
<dbReference type="CDD" id="cd00033">
    <property type="entry name" value="CCP"/>
    <property type="match status" value="16"/>
</dbReference>
<evidence type="ECO:0000313" key="8">
    <source>
        <dbReference type="Proteomes" id="UP000007875"/>
    </source>
</evidence>
<dbReference type="SMART" id="SM00032">
    <property type="entry name" value="CCP"/>
    <property type="match status" value="16"/>
</dbReference>
<comment type="caution">
    <text evidence="5">Lacks conserved residue(s) required for the propagation of feature annotation.</text>
</comment>
<keyword evidence="1 5" id="KW-0768">Sushi</keyword>
<feature type="disulfide bond" evidence="5">
    <location>
        <begin position="457"/>
        <end position="484"/>
    </location>
</feature>
<feature type="domain" description="Sushi" evidence="6">
    <location>
        <begin position="312"/>
        <end position="371"/>
    </location>
</feature>
<evidence type="ECO:0000256" key="2">
    <source>
        <dbReference type="ARBA" id="ARBA00022729"/>
    </source>
</evidence>
<dbReference type="Pfam" id="PF00084">
    <property type="entry name" value="Sushi"/>
    <property type="match status" value="15"/>
</dbReference>
<dbReference type="GeneTree" id="ENSGT00940000163310"/>
<evidence type="ECO:0000259" key="6">
    <source>
        <dbReference type="PROSITE" id="PS50923"/>
    </source>
</evidence>
<dbReference type="PANTHER" id="PTHR45656">
    <property type="entry name" value="PROTEIN CBR-CLEC-78"/>
    <property type="match status" value="1"/>
</dbReference>
<dbReference type="eggNOG" id="KOG4297">
    <property type="taxonomic scope" value="Eukaryota"/>
</dbReference>
<feature type="domain" description="Sushi" evidence="6">
    <location>
        <begin position="187"/>
        <end position="246"/>
    </location>
</feature>
<reference evidence="7" key="2">
    <citation type="submission" date="2025-08" db="UniProtKB">
        <authorList>
            <consortium name="Ensembl"/>
        </authorList>
    </citation>
    <scope>IDENTIFICATION</scope>
</reference>
<protein>
    <recommendedName>
        <fullName evidence="6">Sushi domain-containing protein</fullName>
    </recommendedName>
</protein>
<reference evidence="7" key="3">
    <citation type="submission" date="2025-09" db="UniProtKB">
        <authorList>
            <consortium name="Ensembl"/>
        </authorList>
    </citation>
    <scope>IDENTIFICATION</scope>
</reference>
<feature type="domain" description="Sushi" evidence="6">
    <location>
        <begin position="913"/>
        <end position="971"/>
    </location>
</feature>
<dbReference type="Gene3D" id="2.10.70.10">
    <property type="entry name" value="Complement Module, domain 1"/>
    <property type="match status" value="16"/>
</dbReference>